<comment type="caution">
    <text evidence="2">The sequence shown here is derived from an EMBL/GenBank/DDBJ whole genome shotgun (WGS) entry which is preliminary data.</text>
</comment>
<name>A0A395X3N3_9FIRM</name>
<dbReference type="Proteomes" id="UP000265828">
    <property type="component" value="Unassembled WGS sequence"/>
</dbReference>
<evidence type="ECO:0000313" key="3">
    <source>
        <dbReference type="Proteomes" id="UP000265828"/>
    </source>
</evidence>
<organism evidence="2 3">
    <name type="scientific">Blautia obeum</name>
    <dbReference type="NCBI Taxonomy" id="40520"/>
    <lineage>
        <taxon>Bacteria</taxon>
        <taxon>Bacillati</taxon>
        <taxon>Bacillota</taxon>
        <taxon>Clostridia</taxon>
        <taxon>Lachnospirales</taxon>
        <taxon>Lachnospiraceae</taxon>
        <taxon>Blautia</taxon>
    </lineage>
</organism>
<reference evidence="2 3" key="1">
    <citation type="submission" date="2018-08" db="EMBL/GenBank/DDBJ databases">
        <title>A genome reference for cultivated species of the human gut microbiota.</title>
        <authorList>
            <person name="Zou Y."/>
            <person name="Xue W."/>
            <person name="Luo G."/>
        </authorList>
    </citation>
    <scope>NUCLEOTIDE SEQUENCE [LARGE SCALE GENOMIC DNA]</scope>
    <source>
        <strain evidence="2 3">AF14-23</strain>
    </source>
</reference>
<proteinExistence type="predicted"/>
<evidence type="ECO:0000256" key="1">
    <source>
        <dbReference type="SAM" id="MobiDB-lite"/>
    </source>
</evidence>
<dbReference type="AlphaFoldDB" id="A0A395X3N3"/>
<accession>A0A395X3N3</accession>
<protein>
    <submittedName>
        <fullName evidence="2">Uncharacterized protein</fullName>
    </submittedName>
</protein>
<dbReference type="EMBL" id="QRZI01000013">
    <property type="protein sequence ID" value="RGV61268.1"/>
    <property type="molecule type" value="Genomic_DNA"/>
</dbReference>
<gene>
    <name evidence="2" type="ORF">DWW07_15520</name>
</gene>
<sequence length="60" mass="6497">MRACIGAVQSEEDTGSQQSHSSWKLGKPVAQAEMSTAKGTNQTNLQISQNKEKNNSLKYG</sequence>
<feature type="region of interest" description="Disordered" evidence="1">
    <location>
        <begin position="1"/>
        <end position="60"/>
    </location>
</feature>
<feature type="compositionally biased region" description="Polar residues" evidence="1">
    <location>
        <begin position="33"/>
        <end position="49"/>
    </location>
</feature>
<evidence type="ECO:0000313" key="2">
    <source>
        <dbReference type="EMBL" id="RGV61268.1"/>
    </source>
</evidence>
<feature type="compositionally biased region" description="Basic and acidic residues" evidence="1">
    <location>
        <begin position="50"/>
        <end position="60"/>
    </location>
</feature>